<organism evidence="2 3">
    <name type="scientific">Arabis nemorensis</name>
    <dbReference type="NCBI Taxonomy" id="586526"/>
    <lineage>
        <taxon>Eukaryota</taxon>
        <taxon>Viridiplantae</taxon>
        <taxon>Streptophyta</taxon>
        <taxon>Embryophyta</taxon>
        <taxon>Tracheophyta</taxon>
        <taxon>Spermatophyta</taxon>
        <taxon>Magnoliopsida</taxon>
        <taxon>eudicotyledons</taxon>
        <taxon>Gunneridae</taxon>
        <taxon>Pentapetalae</taxon>
        <taxon>rosids</taxon>
        <taxon>malvids</taxon>
        <taxon>Brassicales</taxon>
        <taxon>Brassicaceae</taxon>
        <taxon>Arabideae</taxon>
        <taxon>Arabis</taxon>
    </lineage>
</organism>
<keyword evidence="3" id="KW-1185">Reference proteome</keyword>
<feature type="compositionally biased region" description="Polar residues" evidence="1">
    <location>
        <begin position="175"/>
        <end position="185"/>
    </location>
</feature>
<gene>
    <name evidence="2" type="ORF">ANE_LOCUS14439</name>
</gene>
<dbReference type="EMBL" id="CABITT030000005">
    <property type="protein sequence ID" value="VVB03995.1"/>
    <property type="molecule type" value="Genomic_DNA"/>
</dbReference>
<dbReference type="Proteomes" id="UP000489600">
    <property type="component" value="Unassembled WGS sequence"/>
</dbReference>
<reference evidence="2" key="1">
    <citation type="submission" date="2019-07" db="EMBL/GenBank/DDBJ databases">
        <authorList>
            <person name="Dittberner H."/>
        </authorList>
    </citation>
    <scope>NUCLEOTIDE SEQUENCE [LARGE SCALE GENOMIC DNA]</scope>
</reference>
<evidence type="ECO:0000313" key="2">
    <source>
        <dbReference type="EMBL" id="VVB03995.1"/>
    </source>
</evidence>
<accession>A0A565BRI8</accession>
<comment type="caution">
    <text evidence="2">The sequence shown here is derived from an EMBL/GenBank/DDBJ whole genome shotgun (WGS) entry which is preliminary data.</text>
</comment>
<evidence type="ECO:0000256" key="1">
    <source>
        <dbReference type="SAM" id="MobiDB-lite"/>
    </source>
</evidence>
<proteinExistence type="predicted"/>
<name>A0A565BRI8_9BRAS</name>
<evidence type="ECO:0000313" key="3">
    <source>
        <dbReference type="Proteomes" id="UP000489600"/>
    </source>
</evidence>
<feature type="compositionally biased region" description="Polar residues" evidence="1">
    <location>
        <begin position="133"/>
        <end position="142"/>
    </location>
</feature>
<sequence>MGTYSNVSNNFPQIRLYPLGLPTIEEEAPSTVSRRPALERLSQTRTPALQRLGGLTSDDSGHFEEVEVHYANGNESTFVENRSPALLRINATTDAEVDSVQITIPKTTKGTARKRNSSGQTSTNTNRKRIADSSLQGASSCKRNAARILNPLKKKAAPDRAGTSNTIPVDRDLTSRTQDTTQGTQARGVVLETKKQSSMASGRRSQHGLLPRLSATEKSYQ</sequence>
<dbReference type="AlphaFoldDB" id="A0A565BRI8"/>
<protein>
    <submittedName>
        <fullName evidence="2">Uncharacterized protein</fullName>
    </submittedName>
</protein>
<feature type="region of interest" description="Disordered" evidence="1">
    <location>
        <begin position="103"/>
        <end position="221"/>
    </location>
</feature>